<accession>A0A8J6DZY6</accession>
<evidence type="ECO:0000256" key="6">
    <source>
        <dbReference type="ARBA" id="ARBA00023136"/>
    </source>
</evidence>
<feature type="transmembrane region" description="Helical" evidence="8">
    <location>
        <begin position="295"/>
        <end position="314"/>
    </location>
</feature>
<gene>
    <name evidence="11" type="ORF">J8273_3933</name>
</gene>
<organism evidence="11 12">
    <name type="scientific">Carpediemonas membranifera</name>
    <dbReference type="NCBI Taxonomy" id="201153"/>
    <lineage>
        <taxon>Eukaryota</taxon>
        <taxon>Metamonada</taxon>
        <taxon>Carpediemonas-like organisms</taxon>
        <taxon>Carpediemonas</taxon>
    </lineage>
</organism>
<dbReference type="InterPro" id="IPR018491">
    <property type="entry name" value="SLC12_C"/>
</dbReference>
<feature type="transmembrane region" description="Helical" evidence="8">
    <location>
        <begin position="478"/>
        <end position="498"/>
    </location>
</feature>
<feature type="domain" description="SLC12A transporter C-terminal" evidence="10">
    <location>
        <begin position="706"/>
        <end position="832"/>
    </location>
</feature>
<dbReference type="GO" id="GO:1990573">
    <property type="term" value="P:potassium ion import across plasma membrane"/>
    <property type="evidence" value="ECO:0007669"/>
    <property type="project" value="TreeGrafter"/>
</dbReference>
<feature type="domain" description="SLC12A transporter C-terminal" evidence="10">
    <location>
        <begin position="842"/>
        <end position="1040"/>
    </location>
</feature>
<feature type="domain" description="Amino acid permease/ SLC12A" evidence="9">
    <location>
        <begin position="153"/>
        <end position="591"/>
    </location>
</feature>
<proteinExistence type="inferred from homology"/>
<evidence type="ECO:0000256" key="2">
    <source>
        <dbReference type="ARBA" id="ARBA00010593"/>
    </source>
</evidence>
<dbReference type="InterPro" id="IPR004841">
    <property type="entry name" value="AA-permease/SLC12A_dom"/>
</dbReference>
<sequence length="1041" mass="114087">MSTGSESEVSEASSPDIGEIEAQSHGLSLHSMSESESTASDGDMPLPDEDNFAMSFVPRRDGEHDHAVDNDIRAAIARLAHQEAEQPNSPYTMKLYSQHEQSGKRLNHADETIPEEHEGPSSLKARLTSLSPFGKKKKAQAGKAKGLGTIFGVIVPTCQNILGVILFLRLSWITGEAGLLGTLGIIAVCTLSTILTAISVSAVSTNGPIKGGGTYGLISRSLGPEMGAAIGILFYMALTAECAMYIIGAAELVQSMFEFIPQGALGVRILSPIFLVGVLAVVFGGMKFISLMAPIFFLVTLVSIGGIYVGLLSLPRDLNRGMYPGLISTQPLDAIKSNLMPAAAFGAVSELFSVFYPSVTGIMAGPNRAASLKAPGKAIPLGTTSAIGLTTFIYVSIVVLFCFTIDNDTLRNTYQMIDGKRFFPVSEVSWPTRYIVDAGIFSSTIGAALQTATGAPRLLQAIASDNVLPILKPLRHRVLGNPVPATVFTAVLVFFILMMGELNAITPITTMCFIMCYLSVNFSCALQGMIRSPSFRPKFKFWSWKVSMFAVFLCIIIMFLISWYYALIAIGLSVGIYKYVQWTGAKQNWGDGIRGWRMQQVRSGLHSLDEIAKDVHPNNWRPQLLVLLTLATPERVLTHYKNIDALAAFGRHTVMAGLAKRAPAGGDPNKTIHTAQEAALPEFNREREDLCCECDEDCPPLVPLHPGLLSLAAQLRKSKGLTVVGAVVEGYPRETLAVRRAVKHHIERIMMPSKLKAFVSVISYHTSDRSECELLGAANLVESSGLGEMRPNCVLAHWPDEWRNPASSKSAYKFFRFISTCEAEKMAVILARNLTDSPAPKDRASGTIDIFWFLHDGGLLLLLPYLLKKHKTWRHCGMRLFTVAEPGDDTARLQKKIEDLLASARIEVESITVLELDAEVKEYAYQRTVLLDQRRELLMQLNGSFDADMLVDEISHHRETPKEPDHDRVLIIDNAMKINQMIKARQEEHKVALTILNMPPLRALNERNAMDEMGYLDILTEDIGPTLLIKGSGSEVISGYE</sequence>
<dbReference type="OrthoDB" id="2020542at2759"/>
<dbReference type="PANTHER" id="PTHR11827:SF73">
    <property type="entry name" value="KAZACHOC, ISOFORM G"/>
    <property type="match status" value="1"/>
</dbReference>
<evidence type="ECO:0000259" key="10">
    <source>
        <dbReference type="Pfam" id="PF03522"/>
    </source>
</evidence>
<dbReference type="PANTHER" id="PTHR11827">
    <property type="entry name" value="SOLUTE CARRIER FAMILY 12, CATION COTRANSPORTERS"/>
    <property type="match status" value="1"/>
</dbReference>
<keyword evidence="5 8" id="KW-1133">Transmembrane helix</keyword>
<evidence type="ECO:0000313" key="12">
    <source>
        <dbReference type="Proteomes" id="UP000717585"/>
    </source>
</evidence>
<feature type="compositionally biased region" description="Polar residues" evidence="7">
    <location>
        <begin position="1"/>
        <end position="13"/>
    </location>
</feature>
<evidence type="ECO:0000256" key="3">
    <source>
        <dbReference type="ARBA" id="ARBA00022448"/>
    </source>
</evidence>
<keyword evidence="3" id="KW-0813">Transport</keyword>
<evidence type="ECO:0000256" key="4">
    <source>
        <dbReference type="ARBA" id="ARBA00022692"/>
    </source>
</evidence>
<protein>
    <submittedName>
        <fullName evidence="11">Amino acid permease</fullName>
    </submittedName>
</protein>
<evidence type="ECO:0000256" key="8">
    <source>
        <dbReference type="SAM" id="Phobius"/>
    </source>
</evidence>
<dbReference type="GO" id="GO:0006884">
    <property type="term" value="P:cell volume homeostasis"/>
    <property type="evidence" value="ECO:0007669"/>
    <property type="project" value="TreeGrafter"/>
</dbReference>
<dbReference type="Pfam" id="PF00324">
    <property type="entry name" value="AA_permease"/>
    <property type="match status" value="1"/>
</dbReference>
<feature type="transmembrane region" description="Helical" evidence="8">
    <location>
        <begin position="546"/>
        <end position="566"/>
    </location>
</feature>
<name>A0A8J6DZY6_9EUKA</name>
<dbReference type="Pfam" id="PF03522">
    <property type="entry name" value="SLC12"/>
    <property type="match status" value="2"/>
</dbReference>
<feature type="transmembrane region" description="Helical" evidence="8">
    <location>
        <begin position="226"/>
        <end position="247"/>
    </location>
</feature>
<feature type="transmembrane region" description="Helical" evidence="8">
    <location>
        <begin position="504"/>
        <end position="526"/>
    </location>
</feature>
<dbReference type="GO" id="GO:0015379">
    <property type="term" value="F:potassium:chloride symporter activity"/>
    <property type="evidence" value="ECO:0007669"/>
    <property type="project" value="TreeGrafter"/>
</dbReference>
<dbReference type="GO" id="GO:0055075">
    <property type="term" value="P:potassium ion homeostasis"/>
    <property type="evidence" value="ECO:0007669"/>
    <property type="project" value="TreeGrafter"/>
</dbReference>
<evidence type="ECO:0000256" key="7">
    <source>
        <dbReference type="SAM" id="MobiDB-lite"/>
    </source>
</evidence>
<dbReference type="GO" id="GO:0055064">
    <property type="term" value="P:chloride ion homeostasis"/>
    <property type="evidence" value="ECO:0007669"/>
    <property type="project" value="TreeGrafter"/>
</dbReference>
<dbReference type="Gene3D" id="1.20.1740.10">
    <property type="entry name" value="Amino acid/polyamine transporter I"/>
    <property type="match status" value="1"/>
</dbReference>
<feature type="transmembrane region" description="Helical" evidence="8">
    <location>
        <begin position="386"/>
        <end position="405"/>
    </location>
</feature>
<keyword evidence="6 8" id="KW-0472">Membrane</keyword>
<feature type="region of interest" description="Disordered" evidence="7">
    <location>
        <begin position="1"/>
        <end position="53"/>
    </location>
</feature>
<dbReference type="AlphaFoldDB" id="A0A8J6DZY6"/>
<evidence type="ECO:0000256" key="1">
    <source>
        <dbReference type="ARBA" id="ARBA00004141"/>
    </source>
</evidence>
<dbReference type="FunFam" id="1.20.1740.10:FF:000013">
    <property type="entry name" value="Solute carrier family 12 member"/>
    <property type="match status" value="1"/>
</dbReference>
<feature type="transmembrane region" description="Helical" evidence="8">
    <location>
        <begin position="259"/>
        <end position="283"/>
    </location>
</feature>
<comment type="caution">
    <text evidence="11">The sequence shown here is derived from an EMBL/GenBank/DDBJ whole genome shotgun (WGS) entry which is preliminary data.</text>
</comment>
<feature type="compositionally biased region" description="Polar residues" evidence="7">
    <location>
        <begin position="30"/>
        <end position="40"/>
    </location>
</feature>
<keyword evidence="4 8" id="KW-0812">Transmembrane</keyword>
<dbReference type="InterPro" id="IPR004842">
    <property type="entry name" value="SLC12A_fam"/>
</dbReference>
<comment type="subcellular location">
    <subcellularLocation>
        <location evidence="1">Membrane</location>
        <topology evidence="1">Multi-pass membrane protein</topology>
    </subcellularLocation>
</comment>
<reference evidence="11" key="1">
    <citation type="submission" date="2021-05" db="EMBL/GenBank/DDBJ databases">
        <title>A free-living protist that lacks canonical eukaryotic 1 DNA replication and segregation systems.</title>
        <authorList>
            <person name="Salas-Leiva D.E."/>
            <person name="Tromer E.C."/>
            <person name="Curtis B.A."/>
            <person name="Jerlstrom-Hultqvist J."/>
            <person name="Kolisko M."/>
            <person name="Yi Z."/>
            <person name="Salas-Leiva J.S."/>
            <person name="Gallot-Lavallee L."/>
            <person name="Kops G.J.P.L."/>
            <person name="Archibald J.M."/>
            <person name="Simpson A.G.B."/>
            <person name="Roger A.J."/>
        </authorList>
    </citation>
    <scope>NUCLEOTIDE SEQUENCE</scope>
    <source>
        <strain evidence="11">BICM</strain>
    </source>
</reference>
<feature type="transmembrane region" description="Helical" evidence="8">
    <location>
        <begin position="180"/>
        <end position="205"/>
    </location>
</feature>
<dbReference type="Proteomes" id="UP000717585">
    <property type="component" value="Unassembled WGS sequence"/>
</dbReference>
<comment type="similarity">
    <text evidence="2">Belongs to the SLC12A transporter family.</text>
</comment>
<evidence type="ECO:0000256" key="5">
    <source>
        <dbReference type="ARBA" id="ARBA00022989"/>
    </source>
</evidence>
<keyword evidence="12" id="KW-1185">Reference proteome</keyword>
<evidence type="ECO:0000313" key="11">
    <source>
        <dbReference type="EMBL" id="KAG9394299.1"/>
    </source>
</evidence>
<dbReference type="EMBL" id="JAHDYR010000015">
    <property type="protein sequence ID" value="KAG9394299.1"/>
    <property type="molecule type" value="Genomic_DNA"/>
</dbReference>
<evidence type="ECO:0000259" key="9">
    <source>
        <dbReference type="Pfam" id="PF00324"/>
    </source>
</evidence>
<dbReference type="GO" id="GO:0005886">
    <property type="term" value="C:plasma membrane"/>
    <property type="evidence" value="ECO:0007669"/>
    <property type="project" value="TreeGrafter"/>
</dbReference>
<feature type="transmembrane region" description="Helical" evidence="8">
    <location>
        <begin position="146"/>
        <end position="168"/>
    </location>
</feature>